<comment type="similarity">
    <text evidence="2 7 8">Belongs to the GPI family.</text>
</comment>
<comment type="subcellular location">
    <subcellularLocation>
        <location evidence="7">Cytoplasm</location>
    </subcellularLocation>
</comment>
<feature type="active site" evidence="7">
    <location>
        <position position="385"/>
    </location>
</feature>
<dbReference type="UniPathway" id="UPA00138"/>
<reference evidence="9 10" key="1">
    <citation type="submission" date="2019-09" db="EMBL/GenBank/DDBJ databases">
        <title>Wenzhouxiangella sp. Genome sequencing and assembly.</title>
        <authorList>
            <person name="Zhang R."/>
        </authorList>
    </citation>
    <scope>NUCLEOTIDE SEQUENCE [LARGE SCALE GENOMIC DNA]</scope>
    <source>
        <strain evidence="9 10">W260</strain>
    </source>
</reference>
<dbReference type="GO" id="GO:0006096">
    <property type="term" value="P:glycolytic process"/>
    <property type="evidence" value="ECO:0007669"/>
    <property type="project" value="UniProtKB-UniRule"/>
</dbReference>
<dbReference type="Gene3D" id="1.10.1390.10">
    <property type="match status" value="1"/>
</dbReference>
<dbReference type="InterPro" id="IPR035476">
    <property type="entry name" value="SIS_PGI_1"/>
</dbReference>
<sequence>MTSERHNGQELTAETRALLQKNHTRLVTEGLPALSTAEGRFDDFSRGLDGLLFDFSRVLLDAPTLDVLLDGAREIGLEAQRDALFAGDNVNSTEQRPALHMALRSPDVLAHVGGDEAARVTQAMKTMLVWADLLHEGELPGAPDKRVRHIIHVGIGGSLLGTQLVVEALDRGTSPLTVHFLGSVDAVLRERLMRQLDPAETMVVLVSKSFSTGDTLLHGRRLRDWLARHLGEEEGAGRLFAVTSQVERAGAFGIAPERLLYFSDWVGGRYSLWSPVSLSAAGVIGSHAFRELLAGAAAMDRHFQRAPLEDNLPVLYGLIGAWHRNICGHAAWGVMPYDQRLRLLPAWMQQLVMESNGKSVTRDGRPVPLKTAPVVFGETGTEAQHSVFQAMHQGADVVPLNFIGVIRPDHDDREAQNELLANLFAQLKALAEGRDAAATRAGIGDIDDDLLAQRTFAGNRPSELILLDRLDPKRLGMLLALYEHKVFVESVLWNINAFDQWGVELGKTLAPGIQSALAGKADAPAGVDAIIDYVASVRTHG</sequence>
<evidence type="ECO:0000256" key="5">
    <source>
        <dbReference type="ARBA" id="ARBA00023235"/>
    </source>
</evidence>
<evidence type="ECO:0000256" key="8">
    <source>
        <dbReference type="RuleBase" id="RU000612"/>
    </source>
</evidence>
<keyword evidence="5 7" id="KW-0413">Isomerase</keyword>
<dbReference type="AlphaFoldDB" id="A0A5N0T7W0"/>
<dbReference type="Pfam" id="PF00342">
    <property type="entry name" value="PGI"/>
    <property type="match status" value="1"/>
</dbReference>
<dbReference type="RefSeq" id="WP_150864902.1">
    <property type="nucleotide sequence ID" value="NZ_VYXP01000008.1"/>
</dbReference>
<comment type="pathway">
    <text evidence="1 7 8">Carbohydrate degradation; glycolysis; D-glyceraldehyde 3-phosphate and glycerone phosphate from D-glucose: step 2/4.</text>
</comment>
<accession>A0A5N0T7W0</accession>
<gene>
    <name evidence="7" type="primary">pgi</name>
    <name evidence="9" type="ORF">F3N42_12910</name>
</gene>
<dbReference type="GO" id="GO:0051156">
    <property type="term" value="P:glucose 6-phosphate metabolic process"/>
    <property type="evidence" value="ECO:0007669"/>
    <property type="project" value="TreeGrafter"/>
</dbReference>
<dbReference type="PROSITE" id="PS00174">
    <property type="entry name" value="P_GLUCOSE_ISOMERASE_2"/>
    <property type="match status" value="1"/>
</dbReference>
<dbReference type="UniPathway" id="UPA00109">
    <property type="reaction ID" value="UER00181"/>
</dbReference>
<evidence type="ECO:0000256" key="4">
    <source>
        <dbReference type="ARBA" id="ARBA00023152"/>
    </source>
</evidence>
<dbReference type="InterPro" id="IPR023096">
    <property type="entry name" value="G6P_Isomerase_C"/>
</dbReference>
<dbReference type="PANTHER" id="PTHR11469:SF1">
    <property type="entry name" value="GLUCOSE-6-PHOSPHATE ISOMERASE"/>
    <property type="match status" value="1"/>
</dbReference>
<comment type="caution">
    <text evidence="9">The sequence shown here is derived from an EMBL/GenBank/DDBJ whole genome shotgun (WGS) entry which is preliminary data.</text>
</comment>
<dbReference type="PROSITE" id="PS00765">
    <property type="entry name" value="P_GLUCOSE_ISOMERASE_1"/>
    <property type="match status" value="1"/>
</dbReference>
<organism evidence="9 10">
    <name type="scientific">Marinihelvus fidelis</name>
    <dbReference type="NCBI Taxonomy" id="2613842"/>
    <lineage>
        <taxon>Bacteria</taxon>
        <taxon>Pseudomonadati</taxon>
        <taxon>Pseudomonadota</taxon>
        <taxon>Gammaproteobacteria</taxon>
        <taxon>Chromatiales</taxon>
        <taxon>Wenzhouxiangellaceae</taxon>
        <taxon>Marinihelvus</taxon>
    </lineage>
</organism>
<keyword evidence="3 7" id="KW-0312">Gluconeogenesis</keyword>
<feature type="active site" description="Proton donor" evidence="7">
    <location>
        <position position="354"/>
    </location>
</feature>
<dbReference type="HAMAP" id="MF_00473">
    <property type="entry name" value="G6P_isomerase"/>
    <property type="match status" value="1"/>
</dbReference>
<dbReference type="EC" id="5.3.1.9" evidence="7"/>
<dbReference type="CDD" id="cd05016">
    <property type="entry name" value="SIS_PGI_2"/>
    <property type="match status" value="1"/>
</dbReference>
<evidence type="ECO:0000256" key="2">
    <source>
        <dbReference type="ARBA" id="ARBA00006604"/>
    </source>
</evidence>
<dbReference type="EMBL" id="VYXP01000008">
    <property type="protein sequence ID" value="KAA9130237.1"/>
    <property type="molecule type" value="Genomic_DNA"/>
</dbReference>
<dbReference type="GO" id="GO:0006094">
    <property type="term" value="P:gluconeogenesis"/>
    <property type="evidence" value="ECO:0007669"/>
    <property type="project" value="UniProtKB-UniRule"/>
</dbReference>
<comment type="function">
    <text evidence="7">Catalyzes the reversible isomerization of glucose-6-phosphate to fructose-6-phosphate.</text>
</comment>
<dbReference type="NCBIfam" id="NF001211">
    <property type="entry name" value="PRK00179.1"/>
    <property type="match status" value="1"/>
</dbReference>
<protein>
    <recommendedName>
        <fullName evidence="7">Glucose-6-phosphate isomerase</fullName>
        <shortName evidence="7">GPI</shortName>
        <ecNumber evidence="7">5.3.1.9</ecNumber>
    </recommendedName>
    <alternativeName>
        <fullName evidence="7">Phosphoglucose isomerase</fullName>
        <shortName evidence="7">PGI</shortName>
    </alternativeName>
    <alternativeName>
        <fullName evidence="7">Phosphohexose isomerase</fullName>
        <shortName evidence="7">PHI</shortName>
    </alternativeName>
</protein>
<keyword evidence="7" id="KW-0963">Cytoplasm</keyword>
<dbReference type="InterPro" id="IPR035482">
    <property type="entry name" value="SIS_PGI_2"/>
</dbReference>
<dbReference type="Proteomes" id="UP000325372">
    <property type="component" value="Unassembled WGS sequence"/>
</dbReference>
<feature type="active site" evidence="7">
    <location>
        <position position="507"/>
    </location>
</feature>
<dbReference type="GO" id="GO:0004347">
    <property type="term" value="F:glucose-6-phosphate isomerase activity"/>
    <property type="evidence" value="ECO:0007669"/>
    <property type="project" value="UniProtKB-UniRule"/>
</dbReference>
<comment type="pathway">
    <text evidence="7">Carbohydrate biosynthesis; gluconeogenesis.</text>
</comment>
<dbReference type="PANTHER" id="PTHR11469">
    <property type="entry name" value="GLUCOSE-6-PHOSPHATE ISOMERASE"/>
    <property type="match status" value="1"/>
</dbReference>
<evidence type="ECO:0000256" key="1">
    <source>
        <dbReference type="ARBA" id="ARBA00004926"/>
    </source>
</evidence>
<dbReference type="InterPro" id="IPR001672">
    <property type="entry name" value="G6P_Isomerase"/>
</dbReference>
<evidence type="ECO:0000256" key="3">
    <source>
        <dbReference type="ARBA" id="ARBA00022432"/>
    </source>
</evidence>
<dbReference type="Gene3D" id="3.40.50.10490">
    <property type="entry name" value="Glucose-6-phosphate isomerase like protein, domain 1"/>
    <property type="match status" value="2"/>
</dbReference>
<keyword evidence="10" id="KW-1185">Reference proteome</keyword>
<dbReference type="GO" id="GO:0048029">
    <property type="term" value="F:monosaccharide binding"/>
    <property type="evidence" value="ECO:0007669"/>
    <property type="project" value="TreeGrafter"/>
</dbReference>
<evidence type="ECO:0000256" key="6">
    <source>
        <dbReference type="ARBA" id="ARBA00029321"/>
    </source>
</evidence>
<dbReference type="GO" id="GO:0005829">
    <property type="term" value="C:cytosol"/>
    <property type="evidence" value="ECO:0007669"/>
    <property type="project" value="TreeGrafter"/>
</dbReference>
<dbReference type="PROSITE" id="PS51463">
    <property type="entry name" value="P_GLUCOSE_ISOMERASE_3"/>
    <property type="match status" value="1"/>
</dbReference>
<dbReference type="CDD" id="cd05015">
    <property type="entry name" value="SIS_PGI_1"/>
    <property type="match status" value="1"/>
</dbReference>
<keyword evidence="4 7" id="KW-0324">Glycolysis</keyword>
<dbReference type="GO" id="GO:0097367">
    <property type="term" value="F:carbohydrate derivative binding"/>
    <property type="evidence" value="ECO:0007669"/>
    <property type="project" value="InterPro"/>
</dbReference>
<evidence type="ECO:0000256" key="7">
    <source>
        <dbReference type="HAMAP-Rule" id="MF_00473"/>
    </source>
</evidence>
<name>A0A5N0T7W0_9GAMM</name>
<evidence type="ECO:0000313" key="9">
    <source>
        <dbReference type="EMBL" id="KAA9130237.1"/>
    </source>
</evidence>
<comment type="catalytic activity">
    <reaction evidence="6 7 8">
        <text>alpha-D-glucose 6-phosphate = beta-D-fructose 6-phosphate</text>
        <dbReference type="Rhea" id="RHEA:11816"/>
        <dbReference type="ChEBI" id="CHEBI:57634"/>
        <dbReference type="ChEBI" id="CHEBI:58225"/>
        <dbReference type="EC" id="5.3.1.9"/>
    </reaction>
</comment>
<dbReference type="InterPro" id="IPR046348">
    <property type="entry name" value="SIS_dom_sf"/>
</dbReference>
<dbReference type="PRINTS" id="PR00662">
    <property type="entry name" value="G6PISOMERASE"/>
</dbReference>
<proteinExistence type="inferred from homology"/>
<dbReference type="InterPro" id="IPR018189">
    <property type="entry name" value="Phosphoglucose_isomerase_CS"/>
</dbReference>
<evidence type="ECO:0000313" key="10">
    <source>
        <dbReference type="Proteomes" id="UP000325372"/>
    </source>
</evidence>
<dbReference type="SUPFAM" id="SSF53697">
    <property type="entry name" value="SIS domain"/>
    <property type="match status" value="1"/>
</dbReference>